<evidence type="ECO:0000256" key="1">
    <source>
        <dbReference type="SAM" id="MobiDB-lite"/>
    </source>
</evidence>
<dbReference type="PANTHER" id="PTHR11439:SF442">
    <property type="entry name" value="CYSTEINE-RICH RLK (RECEPTOR-LIKE PROTEIN KINASE) 8"/>
    <property type="match status" value="1"/>
</dbReference>
<dbReference type="PANTHER" id="PTHR11439">
    <property type="entry name" value="GAG-POL-RELATED RETROTRANSPOSON"/>
    <property type="match status" value="1"/>
</dbReference>
<feature type="domain" description="Retroviral polymerase SH3-like" evidence="2">
    <location>
        <begin position="767"/>
        <end position="818"/>
    </location>
</feature>
<dbReference type="CDD" id="cd09272">
    <property type="entry name" value="RNase_HI_RT_Ty1"/>
    <property type="match status" value="1"/>
</dbReference>
<dbReference type="AlphaFoldDB" id="A0A6L2P577"/>
<gene>
    <name evidence="3" type="ORF">Tci_065551</name>
</gene>
<name>A0A6L2P577_TANCI</name>
<feature type="compositionally biased region" description="Polar residues" evidence="1">
    <location>
        <begin position="897"/>
        <end position="907"/>
    </location>
</feature>
<organism evidence="3">
    <name type="scientific">Tanacetum cinerariifolium</name>
    <name type="common">Dalmatian daisy</name>
    <name type="synonym">Chrysanthemum cinerariifolium</name>
    <dbReference type="NCBI Taxonomy" id="118510"/>
    <lineage>
        <taxon>Eukaryota</taxon>
        <taxon>Viridiplantae</taxon>
        <taxon>Streptophyta</taxon>
        <taxon>Embryophyta</taxon>
        <taxon>Tracheophyta</taxon>
        <taxon>Spermatophyta</taxon>
        <taxon>Magnoliopsida</taxon>
        <taxon>eudicotyledons</taxon>
        <taxon>Gunneridae</taxon>
        <taxon>Pentapetalae</taxon>
        <taxon>asterids</taxon>
        <taxon>campanulids</taxon>
        <taxon>Asterales</taxon>
        <taxon>Asteraceae</taxon>
        <taxon>Asteroideae</taxon>
        <taxon>Anthemideae</taxon>
        <taxon>Anthemidinae</taxon>
        <taxon>Tanacetum</taxon>
    </lineage>
</organism>
<reference evidence="3" key="1">
    <citation type="journal article" date="2019" name="Sci. Rep.">
        <title>Draft genome of Tanacetum cinerariifolium, the natural source of mosquito coil.</title>
        <authorList>
            <person name="Yamashiro T."/>
            <person name="Shiraishi A."/>
            <person name="Satake H."/>
            <person name="Nakayama K."/>
        </authorList>
    </citation>
    <scope>NUCLEOTIDE SEQUENCE</scope>
</reference>
<dbReference type="EMBL" id="BKCJ010010884">
    <property type="protein sequence ID" value="GEU93573.1"/>
    <property type="molecule type" value="Genomic_DNA"/>
</dbReference>
<dbReference type="Pfam" id="PF25597">
    <property type="entry name" value="SH3_retrovirus"/>
    <property type="match status" value="1"/>
</dbReference>
<proteinExistence type="predicted"/>
<evidence type="ECO:0000259" key="2">
    <source>
        <dbReference type="Pfam" id="PF25597"/>
    </source>
</evidence>
<feature type="region of interest" description="Disordered" evidence="1">
    <location>
        <begin position="897"/>
        <end position="923"/>
    </location>
</feature>
<protein>
    <submittedName>
        <fullName evidence="3">Uncharacterized mitochondrial protein AtMg00810-like</fullName>
    </submittedName>
</protein>
<evidence type="ECO:0000313" key="3">
    <source>
        <dbReference type="EMBL" id="GEU93573.1"/>
    </source>
</evidence>
<accession>A0A6L2P577</accession>
<comment type="caution">
    <text evidence="3">The sequence shown here is derived from an EMBL/GenBank/DDBJ whole genome shotgun (WGS) entry which is preliminary data.</text>
</comment>
<dbReference type="InterPro" id="IPR057670">
    <property type="entry name" value="SH3_retrovirus"/>
</dbReference>
<sequence>MTTLADKAIVSGADNRPPMLERDMYDSWKSIMELYMLNRQHGRMILESVDNGPLLWPTVEENGVTRPKKYSELSATEGESLCDFYLRFSLLLNDMNIYNMKLEQFKVNTKFLNTLPPEWSKFVTYVKLVRDLHMTNVDQLHAYLGQHEYHANEYASQAQSSTSLSITYPSNDFQSSIHHNVYNPSSSIPQVKYAPSVHQQSDFSQPDTGLVVLVFHKGDDPIDAINYMMSFLTAIVTSLQPIHGRQNSLAAGMSRQYTSGPSENNSGKQRAIVCYNCKGEGNISKQCTKPKRKRDEAWFKDKVLLVQAQANRQVLHEEELEFLADPEIAEAQSTQYVITNNVAYQASYQFKGKSFLPSELLKIDVAVLALKLRNNKTAHYDYLKHTQEETATLREIVENERLIHPLNTSLVYACNTKKDRIKQTQSRAKKNKLEAYPRSVRTSLHNKKSVVNTRAISSVPNSKLNVNSDLKCATCNGCLFFDNHDSCILEFINFVNAHVKSKSVKKPVNRKIWKLTRKVFTTIGYKWRPTSRIFTIVGNVCPLTRITTTVIVPLREPIPLESNTSKPIVTLVYSRKPKEVRNKVPVRNSKINKSLVANKKEPNTSWGSTLSNVPSSSTVECRNDHVAKIMGYGDYTIGNVTILKVYFVEGLGHNLFSVGQFCDSDLKVAFRQHTCFIHSLDGVDLLTGSRGNSLYTLSLGDMMAQGLVRGLPKLKFEKDHLYSACAMGKSKKKSHKPKSEDTNQEKLYLLHMDLYGPMRVESVNGKNENLGKLQPKADIGIFIGYAPTKKAFQIYNRHTRRIVKTIYVDFDELTAMASEQSSSGPALNDMTPATISSGLVPKLSSSPPYVPPSRNDWNFLFQLLFDELHTPPPSVDPPAHEVIAPIADVIPPVQVESTGSPSLTTVDQDAPLPSKSQTTPEIQSHVIPQDVEEDIHDIEVAHMGNDPLFGMPIPEVAFDQSSSTVSPHTIVQPDHQIPQHNSKWTKDHPLDNKIGQLSRPVSTRLELHEQALFCYYDAFLTSMEPKTYKDALTQSCWIEAMQEELNEFERLEISQSPKGIFINQSKYTFESLKKYGFESCNPVDTPMVEKSKLDEDKEEKVVDPSHYHGMIGTLLYLIASRPDLQFSICMCARYQARPTEKYIHAVKRIFRYLRGTVNRGLWYLKDSSVALTAFADADHAGGQDTRRSTSGSLQFLGERLISWSSKKQNIAAISSTEAEYNALSGCCAQILWMRS</sequence>